<dbReference type="AlphaFoldDB" id="A0A835W199"/>
<dbReference type="EMBL" id="JAEHOD010000067">
    <property type="protein sequence ID" value="KAG2432401.1"/>
    <property type="molecule type" value="Genomic_DNA"/>
</dbReference>
<dbReference type="Proteomes" id="UP000613740">
    <property type="component" value="Unassembled WGS sequence"/>
</dbReference>
<gene>
    <name evidence="1" type="ORF">HYH02_012972</name>
</gene>
<organism evidence="1 2">
    <name type="scientific">Chlamydomonas schloesseri</name>
    <dbReference type="NCBI Taxonomy" id="2026947"/>
    <lineage>
        <taxon>Eukaryota</taxon>
        <taxon>Viridiplantae</taxon>
        <taxon>Chlorophyta</taxon>
        <taxon>core chlorophytes</taxon>
        <taxon>Chlorophyceae</taxon>
        <taxon>CS clade</taxon>
        <taxon>Chlamydomonadales</taxon>
        <taxon>Chlamydomonadaceae</taxon>
        <taxon>Chlamydomonas</taxon>
    </lineage>
</organism>
<sequence>MSFALLGNPQVQFAQCRRQQARACNRSSPAVICARRGQPLQALPEKPAGSTIDIRQLSDIISAQALEGGEQQYKLEELSKALGEPLAVVRNMAFRNKALMGLEAQELKAKIEEVAKIVDVPYEKARQMAVIQPLLLTETQKQAEALSYGLRIICHDLKAPRDEIVDIIVNNPTLLHGRTMRLSAADMAHLALLRVPKGRIVD</sequence>
<proteinExistence type="predicted"/>
<dbReference type="OrthoDB" id="539908at2759"/>
<reference evidence="1" key="1">
    <citation type="journal article" date="2020" name="bioRxiv">
        <title>Comparative genomics of Chlamydomonas.</title>
        <authorList>
            <person name="Craig R.J."/>
            <person name="Hasan A.R."/>
            <person name="Ness R.W."/>
            <person name="Keightley P.D."/>
        </authorList>
    </citation>
    <scope>NUCLEOTIDE SEQUENCE</scope>
    <source>
        <strain evidence="1">CCAP 11/173</strain>
    </source>
</reference>
<comment type="caution">
    <text evidence="1">The sequence shown here is derived from an EMBL/GenBank/DDBJ whole genome shotgun (WGS) entry which is preliminary data.</text>
</comment>
<name>A0A835W199_9CHLO</name>
<accession>A0A835W199</accession>
<evidence type="ECO:0000313" key="1">
    <source>
        <dbReference type="EMBL" id="KAG2432401.1"/>
    </source>
</evidence>
<evidence type="ECO:0000313" key="2">
    <source>
        <dbReference type="Proteomes" id="UP000613740"/>
    </source>
</evidence>
<keyword evidence="2" id="KW-1185">Reference proteome</keyword>
<protein>
    <submittedName>
        <fullName evidence="1">Uncharacterized protein</fullName>
    </submittedName>
</protein>